<comment type="caution">
    <text evidence="4">The sequence shown here is derived from an EMBL/GenBank/DDBJ whole genome shotgun (WGS) entry which is preliminary data.</text>
</comment>
<dbReference type="NCBIfam" id="NF007807">
    <property type="entry name" value="PRK10514.1"/>
    <property type="match status" value="1"/>
</dbReference>
<evidence type="ECO:0000259" key="3">
    <source>
        <dbReference type="PROSITE" id="PS51186"/>
    </source>
</evidence>
<accession>A0A4Q8ABB8</accession>
<name>A0A4Q8ABB8_9MICC</name>
<organism evidence="4 5">
    <name type="scientific">Zhihengliuella halotolerans</name>
    <dbReference type="NCBI Taxonomy" id="370736"/>
    <lineage>
        <taxon>Bacteria</taxon>
        <taxon>Bacillati</taxon>
        <taxon>Actinomycetota</taxon>
        <taxon>Actinomycetes</taxon>
        <taxon>Micrococcales</taxon>
        <taxon>Micrococcaceae</taxon>
        <taxon>Zhihengliuella</taxon>
    </lineage>
</organism>
<dbReference type="PANTHER" id="PTHR43800:SF1">
    <property type="entry name" value="PEPTIDYL-LYSINE N-ACETYLTRANSFERASE YJAB"/>
    <property type="match status" value="1"/>
</dbReference>
<dbReference type="RefSeq" id="WP_102157412.1">
    <property type="nucleotide sequence ID" value="NZ_PGGT01000003.1"/>
</dbReference>
<dbReference type="InterPro" id="IPR016181">
    <property type="entry name" value="Acyl_CoA_acyltransferase"/>
</dbReference>
<proteinExistence type="predicted"/>
<keyword evidence="1 4" id="KW-0808">Transferase</keyword>
<dbReference type="SUPFAM" id="SSF55729">
    <property type="entry name" value="Acyl-CoA N-acyltransferases (Nat)"/>
    <property type="match status" value="1"/>
</dbReference>
<keyword evidence="5" id="KW-1185">Reference proteome</keyword>
<evidence type="ECO:0000256" key="2">
    <source>
        <dbReference type="ARBA" id="ARBA00023315"/>
    </source>
</evidence>
<dbReference type="InterPro" id="IPR000182">
    <property type="entry name" value="GNAT_dom"/>
</dbReference>
<reference evidence="4 5" key="1">
    <citation type="submission" date="2019-02" db="EMBL/GenBank/DDBJ databases">
        <title>Sequencing the genomes of 1000 actinobacteria strains.</title>
        <authorList>
            <person name="Klenk H.-P."/>
        </authorList>
    </citation>
    <scope>NUCLEOTIDE SEQUENCE [LARGE SCALE GENOMIC DNA]</scope>
    <source>
        <strain evidence="4 5">DSM 17364</strain>
    </source>
</reference>
<dbReference type="Gene3D" id="3.40.630.30">
    <property type="match status" value="1"/>
</dbReference>
<dbReference type="GO" id="GO:0016747">
    <property type="term" value="F:acyltransferase activity, transferring groups other than amino-acyl groups"/>
    <property type="evidence" value="ECO:0007669"/>
    <property type="project" value="InterPro"/>
</dbReference>
<dbReference type="PANTHER" id="PTHR43800">
    <property type="entry name" value="PEPTIDYL-LYSINE N-ACETYLTRANSFERASE YJAB"/>
    <property type="match status" value="1"/>
</dbReference>
<evidence type="ECO:0000313" key="5">
    <source>
        <dbReference type="Proteomes" id="UP000292685"/>
    </source>
</evidence>
<dbReference type="CDD" id="cd04301">
    <property type="entry name" value="NAT_SF"/>
    <property type="match status" value="1"/>
</dbReference>
<dbReference type="OrthoDB" id="9788300at2"/>
<dbReference type="Proteomes" id="UP000292685">
    <property type="component" value="Unassembled WGS sequence"/>
</dbReference>
<dbReference type="AlphaFoldDB" id="A0A4Q8ABB8"/>
<keyword evidence="2" id="KW-0012">Acyltransferase</keyword>
<evidence type="ECO:0000313" key="4">
    <source>
        <dbReference type="EMBL" id="RZU60951.1"/>
    </source>
</evidence>
<dbReference type="PROSITE" id="PS51186">
    <property type="entry name" value="GNAT"/>
    <property type="match status" value="1"/>
</dbReference>
<feature type="domain" description="N-acetyltransferase" evidence="3">
    <location>
        <begin position="5"/>
        <end position="149"/>
    </location>
</feature>
<evidence type="ECO:0000256" key="1">
    <source>
        <dbReference type="ARBA" id="ARBA00022679"/>
    </source>
</evidence>
<sequence length="159" mass="17022">MNDDVVVRPVNGPGEYPQLVKVWRSAVDATHDFLAQAHRDAIESRLAADYLPCVSLVVAERHGRVIGFAGTADGKLEMLFVDAGHRGGGVGSKLLAHVLEAEAVTAVDVNEQNEHAAGFYERSGFVVTGRSAVDDDGLPYPLLHLRLLTEAAQAGQRVP</sequence>
<protein>
    <submittedName>
        <fullName evidence="4">Putative acetyltransferase</fullName>
    </submittedName>
</protein>
<gene>
    <name evidence="4" type="ORF">EV380_0505</name>
</gene>
<dbReference type="EMBL" id="SHLA01000001">
    <property type="protein sequence ID" value="RZU60951.1"/>
    <property type="molecule type" value="Genomic_DNA"/>
</dbReference>
<dbReference type="Pfam" id="PF13673">
    <property type="entry name" value="Acetyltransf_10"/>
    <property type="match status" value="1"/>
</dbReference>